<evidence type="ECO:0000313" key="5">
    <source>
        <dbReference type="Proteomes" id="UP001152797"/>
    </source>
</evidence>
<reference evidence="3" key="2">
    <citation type="submission" date="2024-04" db="EMBL/GenBank/DDBJ databases">
        <authorList>
            <person name="Chen Y."/>
            <person name="Shah S."/>
            <person name="Dougan E. K."/>
            <person name="Thang M."/>
            <person name="Chan C."/>
        </authorList>
    </citation>
    <scope>NUCLEOTIDE SEQUENCE [LARGE SCALE GENOMIC DNA]</scope>
</reference>
<dbReference type="PANTHER" id="PTHR38436">
    <property type="entry name" value="POLYKETIDE CYCLASE SNOAL-LIKE DOMAIN"/>
    <property type="match status" value="1"/>
</dbReference>
<organism evidence="2">
    <name type="scientific">Cladocopium goreaui</name>
    <dbReference type="NCBI Taxonomy" id="2562237"/>
    <lineage>
        <taxon>Eukaryota</taxon>
        <taxon>Sar</taxon>
        <taxon>Alveolata</taxon>
        <taxon>Dinophyceae</taxon>
        <taxon>Suessiales</taxon>
        <taxon>Symbiodiniaceae</taxon>
        <taxon>Cladocopium</taxon>
    </lineage>
</organism>
<keyword evidence="1" id="KW-0732">Signal</keyword>
<dbReference type="Gene3D" id="3.10.450.50">
    <property type="match status" value="1"/>
</dbReference>
<dbReference type="EMBL" id="CAMXCT020001980">
    <property type="protein sequence ID" value="CAL1148032.1"/>
    <property type="molecule type" value="Genomic_DNA"/>
</dbReference>
<comment type="caution">
    <text evidence="2">The sequence shown here is derived from an EMBL/GenBank/DDBJ whole genome shotgun (WGS) entry which is preliminary data.</text>
</comment>
<protein>
    <submittedName>
        <fullName evidence="4">SnoaL-like domain-containing protein</fullName>
    </submittedName>
</protein>
<accession>A0A9P1G238</accession>
<reference evidence="2" key="1">
    <citation type="submission" date="2022-10" db="EMBL/GenBank/DDBJ databases">
        <authorList>
            <person name="Chen Y."/>
            <person name="Dougan E. K."/>
            <person name="Chan C."/>
            <person name="Rhodes N."/>
            <person name="Thang M."/>
        </authorList>
    </citation>
    <scope>NUCLEOTIDE SEQUENCE</scope>
</reference>
<keyword evidence="5" id="KW-1185">Reference proteome</keyword>
<proteinExistence type="predicted"/>
<dbReference type="EMBL" id="CAMXCT030001980">
    <property type="protein sequence ID" value="CAL4781969.1"/>
    <property type="molecule type" value="Genomic_DNA"/>
</dbReference>
<dbReference type="PANTHER" id="PTHR38436:SF3">
    <property type="entry name" value="CARBOXYMETHYLENEBUTENOLIDASE-RELATED"/>
    <property type="match status" value="1"/>
</dbReference>
<evidence type="ECO:0000313" key="3">
    <source>
        <dbReference type="EMBL" id="CAL1148032.1"/>
    </source>
</evidence>
<evidence type="ECO:0000313" key="2">
    <source>
        <dbReference type="EMBL" id="CAI3994657.1"/>
    </source>
</evidence>
<evidence type="ECO:0000313" key="4">
    <source>
        <dbReference type="EMBL" id="CAL4781969.1"/>
    </source>
</evidence>
<dbReference type="AlphaFoldDB" id="A0A9P1G238"/>
<dbReference type="InterPro" id="IPR009959">
    <property type="entry name" value="Cyclase_SnoaL-like"/>
</dbReference>
<dbReference type="EMBL" id="CAMXCT010001980">
    <property type="protein sequence ID" value="CAI3994657.1"/>
    <property type="molecule type" value="Genomic_DNA"/>
</dbReference>
<dbReference type="OrthoDB" id="5440at2759"/>
<dbReference type="SUPFAM" id="SSF54427">
    <property type="entry name" value="NTF2-like"/>
    <property type="match status" value="1"/>
</dbReference>
<dbReference type="InterPro" id="IPR032710">
    <property type="entry name" value="NTF2-like_dom_sf"/>
</dbReference>
<name>A0A9P1G238_9DINO</name>
<gene>
    <name evidence="2" type="ORF">C1SCF055_LOCUS21291</name>
</gene>
<feature type="chain" id="PRO_5043272595" evidence="1">
    <location>
        <begin position="25"/>
        <end position="221"/>
    </location>
</feature>
<dbReference type="Proteomes" id="UP001152797">
    <property type="component" value="Unassembled WGS sequence"/>
</dbReference>
<evidence type="ECO:0000256" key="1">
    <source>
        <dbReference type="SAM" id="SignalP"/>
    </source>
</evidence>
<dbReference type="GO" id="GO:0030638">
    <property type="term" value="P:polyketide metabolic process"/>
    <property type="evidence" value="ECO:0007669"/>
    <property type="project" value="InterPro"/>
</dbReference>
<sequence length="221" mass="24878">MAVFFPAVLVYLYVAMMQLASVMAASEPLTPHQQMLSDLWEEHCRYEFSSGHKSVGKTMETMIEEPYVNHIPTSIGGVGKPMLRHFYGEHFIFSNPEIILRTVSRTVGQNQLVDELVLLANHTAPIPWLLPGVAPTGKQLEFPLVAIVRFEKNLQGLWRLAHEHIYWDQAGVLAQVGLLDETQLPIVGHEQAKKVIDANSATSNHLLRRAGLWHYAHSPEL</sequence>
<feature type="signal peptide" evidence="1">
    <location>
        <begin position="1"/>
        <end position="24"/>
    </location>
</feature>